<evidence type="ECO:0000313" key="1">
    <source>
        <dbReference type="EMBL" id="SVE09125.1"/>
    </source>
</evidence>
<sequence length="39" mass="4133">MDLFDNSGTGIVTGACPCRLDLLDQLIIHTRSKAVPSSS</sequence>
<name>A0A383API6_9ZZZZ</name>
<proteinExistence type="predicted"/>
<dbReference type="EMBL" id="UINC01193489">
    <property type="protein sequence ID" value="SVE09125.1"/>
    <property type="molecule type" value="Genomic_DNA"/>
</dbReference>
<protein>
    <submittedName>
        <fullName evidence="1">Uncharacterized protein</fullName>
    </submittedName>
</protein>
<organism evidence="1">
    <name type="scientific">marine metagenome</name>
    <dbReference type="NCBI Taxonomy" id="408172"/>
    <lineage>
        <taxon>unclassified sequences</taxon>
        <taxon>metagenomes</taxon>
        <taxon>ecological metagenomes</taxon>
    </lineage>
</organism>
<accession>A0A383API6</accession>
<reference evidence="1" key="1">
    <citation type="submission" date="2018-05" db="EMBL/GenBank/DDBJ databases">
        <authorList>
            <person name="Lanie J.A."/>
            <person name="Ng W.-L."/>
            <person name="Kazmierczak K.M."/>
            <person name="Andrzejewski T.M."/>
            <person name="Davidsen T.M."/>
            <person name="Wayne K.J."/>
            <person name="Tettelin H."/>
            <person name="Glass J.I."/>
            <person name="Rusch D."/>
            <person name="Podicherti R."/>
            <person name="Tsui H.-C.T."/>
            <person name="Winkler M.E."/>
        </authorList>
    </citation>
    <scope>NUCLEOTIDE SEQUENCE</scope>
</reference>
<dbReference type="AlphaFoldDB" id="A0A383API6"/>
<gene>
    <name evidence="1" type="ORF">METZ01_LOCUS461979</name>
</gene>